<keyword evidence="2" id="KW-1185">Reference proteome</keyword>
<dbReference type="AlphaFoldDB" id="A0A1A9VPE6"/>
<reference evidence="1" key="2">
    <citation type="submission" date="2020-05" db="UniProtKB">
        <authorList>
            <consortium name="EnsemblMetazoa"/>
        </authorList>
    </citation>
    <scope>IDENTIFICATION</scope>
    <source>
        <strain evidence="1">TTRI</strain>
    </source>
</reference>
<sequence length="144" mass="15661">MDSDHLYNLSRKSYLQAATVYLMLDEAVFEFRECMVISLDIRIGVRICCDEPEKFCITFGCENFTIPPSLDVSFKWDKLVTWIGRGVGGIVKGGGGLFGMLFALTSTVFANGATRKGGNFARGMRGGVGHSFAVELGVEVAFGV</sequence>
<dbReference type="EnsemblMetazoa" id="GAUT043371-RA">
    <property type="protein sequence ID" value="GAUT043371-PA"/>
    <property type="gene ID" value="GAUT043371"/>
</dbReference>
<organism evidence="1 2">
    <name type="scientific">Glossina austeni</name>
    <name type="common">Savannah tsetse fly</name>
    <dbReference type="NCBI Taxonomy" id="7395"/>
    <lineage>
        <taxon>Eukaryota</taxon>
        <taxon>Metazoa</taxon>
        <taxon>Ecdysozoa</taxon>
        <taxon>Arthropoda</taxon>
        <taxon>Hexapoda</taxon>
        <taxon>Insecta</taxon>
        <taxon>Pterygota</taxon>
        <taxon>Neoptera</taxon>
        <taxon>Endopterygota</taxon>
        <taxon>Diptera</taxon>
        <taxon>Brachycera</taxon>
        <taxon>Muscomorpha</taxon>
        <taxon>Hippoboscoidea</taxon>
        <taxon>Glossinidae</taxon>
        <taxon>Glossina</taxon>
    </lineage>
</organism>
<dbReference type="VEuPathDB" id="VectorBase:GAUT012529"/>
<reference evidence="2" key="1">
    <citation type="submission" date="2014-05" db="EMBL/GenBank/DDBJ databases">
        <authorList>
            <person name="Aksoy S."/>
            <person name="Warren W."/>
            <person name="Wilson R.K."/>
        </authorList>
    </citation>
    <scope>NUCLEOTIDE SEQUENCE [LARGE SCALE GENOMIC DNA]</scope>
    <source>
        <strain evidence="2">TTRI</strain>
    </source>
</reference>
<dbReference type="EnsemblMetazoa" id="GAUT012529-RA">
    <property type="protein sequence ID" value="GAUT012529-PA"/>
    <property type="gene ID" value="GAUT012529"/>
</dbReference>
<dbReference type="Proteomes" id="UP000078200">
    <property type="component" value="Unassembled WGS sequence"/>
</dbReference>
<proteinExistence type="predicted"/>
<evidence type="ECO:0000313" key="2">
    <source>
        <dbReference type="Proteomes" id="UP000078200"/>
    </source>
</evidence>
<evidence type="ECO:0000313" key="1">
    <source>
        <dbReference type="EnsemblMetazoa" id="GAUT012529-PA"/>
    </source>
</evidence>
<accession>A0A1A9VPE6</accession>
<name>A0A1A9VPE6_GLOAU</name>
<dbReference type="VEuPathDB" id="VectorBase:GAUT043371"/>
<protein>
    <submittedName>
        <fullName evidence="1">Uncharacterized protein</fullName>
    </submittedName>
</protein>